<protein>
    <recommendedName>
        <fullName evidence="2">CCHC-type domain-containing protein</fullName>
    </recommendedName>
</protein>
<dbReference type="GO" id="GO:0002218">
    <property type="term" value="P:activation of innate immune response"/>
    <property type="evidence" value="ECO:0007669"/>
    <property type="project" value="InterPro"/>
</dbReference>
<name>A0A0J7KGX0_LASNI</name>
<proteinExistence type="predicted"/>
<dbReference type="Gene3D" id="4.10.60.10">
    <property type="entry name" value="Zinc finger, CCHC-type"/>
    <property type="match status" value="1"/>
</dbReference>
<evidence type="ECO:0000313" key="3">
    <source>
        <dbReference type="EMBL" id="KMQ89668.1"/>
    </source>
</evidence>
<accession>A0A0J7KGX0</accession>
<dbReference type="GO" id="GO:0008270">
    <property type="term" value="F:zinc ion binding"/>
    <property type="evidence" value="ECO:0007669"/>
    <property type="project" value="UniProtKB-KW"/>
</dbReference>
<dbReference type="PANTHER" id="PTHR22639:SF3">
    <property type="entry name" value="ZINC FINGER CCHC DOMAIN-CONTAINING PROTEIN 3"/>
    <property type="match status" value="1"/>
</dbReference>
<dbReference type="SUPFAM" id="SSF57756">
    <property type="entry name" value="Retrovirus zinc finger-like domains"/>
    <property type="match status" value="1"/>
</dbReference>
<keyword evidence="1" id="KW-0479">Metal-binding</keyword>
<organism evidence="3 4">
    <name type="scientific">Lasius niger</name>
    <name type="common">Black garden ant</name>
    <dbReference type="NCBI Taxonomy" id="67767"/>
    <lineage>
        <taxon>Eukaryota</taxon>
        <taxon>Metazoa</taxon>
        <taxon>Ecdysozoa</taxon>
        <taxon>Arthropoda</taxon>
        <taxon>Hexapoda</taxon>
        <taxon>Insecta</taxon>
        <taxon>Pterygota</taxon>
        <taxon>Neoptera</taxon>
        <taxon>Endopterygota</taxon>
        <taxon>Hymenoptera</taxon>
        <taxon>Apocrita</taxon>
        <taxon>Aculeata</taxon>
        <taxon>Formicoidea</taxon>
        <taxon>Formicidae</taxon>
        <taxon>Formicinae</taxon>
        <taxon>Lasius</taxon>
        <taxon>Lasius</taxon>
    </lineage>
</organism>
<dbReference type="OrthoDB" id="7555146at2759"/>
<evidence type="ECO:0000313" key="4">
    <source>
        <dbReference type="Proteomes" id="UP000036403"/>
    </source>
</evidence>
<comment type="caution">
    <text evidence="3">The sequence shown here is derived from an EMBL/GenBank/DDBJ whole genome shotgun (WGS) entry which is preliminary data.</text>
</comment>
<dbReference type="PaxDb" id="67767-A0A0J7KGX0"/>
<keyword evidence="4" id="KW-1185">Reference proteome</keyword>
<dbReference type="GO" id="GO:0003723">
    <property type="term" value="F:RNA binding"/>
    <property type="evidence" value="ECO:0007669"/>
    <property type="project" value="InterPro"/>
</dbReference>
<evidence type="ECO:0000256" key="1">
    <source>
        <dbReference type="PROSITE-ProRule" id="PRU00047"/>
    </source>
</evidence>
<dbReference type="SMART" id="SM00343">
    <property type="entry name" value="ZnF_C2HC"/>
    <property type="match status" value="2"/>
</dbReference>
<dbReference type="GO" id="GO:0003690">
    <property type="term" value="F:double-stranded DNA binding"/>
    <property type="evidence" value="ECO:0007669"/>
    <property type="project" value="InterPro"/>
</dbReference>
<dbReference type="PANTHER" id="PTHR22639">
    <property type="entry name" value="GAG-RELATED PROTEIN"/>
    <property type="match status" value="1"/>
</dbReference>
<dbReference type="AlphaFoldDB" id="A0A0J7KGX0"/>
<gene>
    <name evidence="3" type="ORF">RF55_10680</name>
</gene>
<keyword evidence="1" id="KW-0863">Zinc-finger</keyword>
<reference evidence="3 4" key="1">
    <citation type="submission" date="2015-04" db="EMBL/GenBank/DDBJ databases">
        <title>Lasius niger genome sequencing.</title>
        <authorList>
            <person name="Konorov E.A."/>
            <person name="Nikitin M.A."/>
            <person name="Kirill M.V."/>
            <person name="Chang P."/>
        </authorList>
    </citation>
    <scope>NUCLEOTIDE SEQUENCE [LARGE SCALE GENOMIC DNA]</scope>
    <source>
        <tissue evidence="3">Whole</tissue>
    </source>
</reference>
<dbReference type="EMBL" id="LBMM01007516">
    <property type="protein sequence ID" value="KMQ89668.1"/>
    <property type="molecule type" value="Genomic_DNA"/>
</dbReference>
<sequence>MKNKEGTFRRAPRSAAVTIKSDQPNFYAGALKMAREKIDLSKLGIESSRIKKASNGGIIIEIPGRDGAEKAENLMTKLQEVMKEGKIEATVKRPTIKEELRVFGFDESVSEDDIRKVICELRKCLSKDVEVGKIRQTFNQSYSAWARCPLAAAIQTAAGGKFRLGWTIAKVELLKARPVQCYKCWQYDHMRGTCTAKVDRSNACFNCGKHGHALMDCRAKSHCVVCEGNGKDSGHRMGSNTCGTIKNISQTAKHTEEFLSDRRTDVAAMETDNDG</sequence>
<dbReference type="Proteomes" id="UP000036403">
    <property type="component" value="Unassembled WGS sequence"/>
</dbReference>
<dbReference type="InterPro" id="IPR036875">
    <property type="entry name" value="Znf_CCHC_sf"/>
</dbReference>
<feature type="domain" description="CCHC-type" evidence="2">
    <location>
        <begin position="204"/>
        <end position="218"/>
    </location>
</feature>
<evidence type="ECO:0000259" key="2">
    <source>
        <dbReference type="PROSITE" id="PS50158"/>
    </source>
</evidence>
<dbReference type="PROSITE" id="PS50158">
    <property type="entry name" value="ZF_CCHC"/>
    <property type="match status" value="1"/>
</dbReference>
<keyword evidence="1" id="KW-0862">Zinc</keyword>
<dbReference type="InterPro" id="IPR042509">
    <property type="entry name" value="ZCCHC3"/>
</dbReference>
<dbReference type="InterPro" id="IPR001878">
    <property type="entry name" value="Znf_CCHC"/>
</dbReference>